<feature type="chain" id="PRO_5040190898" evidence="1">
    <location>
        <begin position="26"/>
        <end position="553"/>
    </location>
</feature>
<organism evidence="3 4">
    <name type="scientific">Seminavis robusta</name>
    <dbReference type="NCBI Taxonomy" id="568900"/>
    <lineage>
        <taxon>Eukaryota</taxon>
        <taxon>Sar</taxon>
        <taxon>Stramenopiles</taxon>
        <taxon>Ochrophyta</taxon>
        <taxon>Bacillariophyta</taxon>
        <taxon>Bacillariophyceae</taxon>
        <taxon>Bacillariophycidae</taxon>
        <taxon>Naviculales</taxon>
        <taxon>Naviculaceae</taxon>
        <taxon>Seminavis</taxon>
    </lineage>
</organism>
<dbReference type="OrthoDB" id="4951845at2759"/>
<dbReference type="InterPro" id="IPR050983">
    <property type="entry name" value="GST_Omega/HSP26"/>
</dbReference>
<evidence type="ECO:0000313" key="3">
    <source>
        <dbReference type="EMBL" id="CAB9519636.1"/>
    </source>
</evidence>
<evidence type="ECO:0000256" key="1">
    <source>
        <dbReference type="SAM" id="SignalP"/>
    </source>
</evidence>
<dbReference type="InterPro" id="IPR004045">
    <property type="entry name" value="Glutathione_S-Trfase_N"/>
</dbReference>
<dbReference type="CDD" id="cd00299">
    <property type="entry name" value="GST_C_family"/>
    <property type="match status" value="1"/>
</dbReference>
<dbReference type="InterPro" id="IPR036282">
    <property type="entry name" value="Glutathione-S-Trfase_C_sf"/>
</dbReference>
<dbReference type="InterPro" id="IPR036249">
    <property type="entry name" value="Thioredoxin-like_sf"/>
</dbReference>
<proteinExistence type="predicted"/>
<evidence type="ECO:0000313" key="4">
    <source>
        <dbReference type="Proteomes" id="UP001153069"/>
    </source>
</evidence>
<dbReference type="Gene3D" id="1.20.1050.10">
    <property type="match status" value="1"/>
</dbReference>
<dbReference type="PROSITE" id="PS50404">
    <property type="entry name" value="GST_NTER"/>
    <property type="match status" value="1"/>
</dbReference>
<dbReference type="Pfam" id="PF13409">
    <property type="entry name" value="GST_N_2"/>
    <property type="match status" value="1"/>
</dbReference>
<keyword evidence="4" id="KW-1185">Reference proteome</keyword>
<feature type="signal peptide" evidence="1">
    <location>
        <begin position="1"/>
        <end position="25"/>
    </location>
</feature>
<dbReference type="AlphaFoldDB" id="A0A9N8EDV3"/>
<name>A0A9N8EDV3_9STRA</name>
<dbReference type="Gene3D" id="3.40.30.10">
    <property type="entry name" value="Glutaredoxin"/>
    <property type="match status" value="1"/>
</dbReference>
<gene>
    <name evidence="3" type="ORF">SEMRO_1033_G233660.1</name>
</gene>
<dbReference type="CDD" id="cd00570">
    <property type="entry name" value="GST_N_family"/>
    <property type="match status" value="1"/>
</dbReference>
<dbReference type="SUPFAM" id="SSF47616">
    <property type="entry name" value="GST C-terminal domain-like"/>
    <property type="match status" value="1"/>
</dbReference>
<dbReference type="GO" id="GO:0005737">
    <property type="term" value="C:cytoplasm"/>
    <property type="evidence" value="ECO:0007669"/>
    <property type="project" value="TreeGrafter"/>
</dbReference>
<dbReference type="EMBL" id="CAICTM010001031">
    <property type="protein sequence ID" value="CAB9519636.1"/>
    <property type="molecule type" value="Genomic_DNA"/>
</dbReference>
<dbReference type="PANTHER" id="PTHR43968">
    <property type="match status" value="1"/>
</dbReference>
<dbReference type="PANTHER" id="PTHR43968:SF14">
    <property type="entry name" value="GLUTATHIONE S-TRANSFERASE"/>
    <property type="match status" value="1"/>
</dbReference>
<dbReference type="Proteomes" id="UP001153069">
    <property type="component" value="Unassembled WGS sequence"/>
</dbReference>
<evidence type="ECO:0000259" key="2">
    <source>
        <dbReference type="PROSITE" id="PS50404"/>
    </source>
</evidence>
<feature type="domain" description="GST N-terminal" evidence="2">
    <location>
        <begin position="150"/>
        <end position="231"/>
    </location>
</feature>
<reference evidence="3" key="1">
    <citation type="submission" date="2020-06" db="EMBL/GenBank/DDBJ databases">
        <authorList>
            <consortium name="Plant Systems Biology data submission"/>
        </authorList>
    </citation>
    <scope>NUCLEOTIDE SEQUENCE</scope>
    <source>
        <strain evidence="3">D6</strain>
    </source>
</reference>
<sequence length="553" mass="61293">MDGIRRSIGRVIVPILLVLSSSSNGFQNHIHQYYHTTALERKSSSISKKIAATRLYSNTPNNNPFSSLLGDFASSIMGQGDSVSANANLDATLQGIATVGWSEIRSQLESVQTPEERQFRDSLALGYGVGSPMNKIRLYDESNKEEDIRVTFYRDHASWCPYCQKVWFALEEKKIPYRVEKVNMNCYGDKPREFLRLQPNGQIPVAIIDSRTYGQSNDILAVLDSLFPEHKSLQPPAGQEREARELLMLERTLAGAWLGWLRGGGGRRNMENILGQVEGALKASGGPFFMGKDVSIVDVQFLSFLERMCASLLFFKGFVIRVPPGTDSQNNPYPAINQWFDALEQKPSYQLTKSDYYTHCWDLPPQLGGCGPEPEGEPYRKAINGERSLDGTQGSWEFPLQPHNGGIEPDWMWAGDEAAAKREAVERLSFNHQAIVKFAARGAGKKGMPPVMAPLADPNAVPSEAVQTGVETVLQTVTLAMLDGRETHEDTMSKLAQAVVQQGGQEYADGLISSLSYLRDRVGVPRDMKLPAARQLRAHLNWAIGKILNAQSS</sequence>
<dbReference type="InterPro" id="IPR040079">
    <property type="entry name" value="Glutathione_S-Trfase"/>
</dbReference>
<dbReference type="PROSITE" id="PS51354">
    <property type="entry name" value="GLUTAREDOXIN_2"/>
    <property type="match status" value="1"/>
</dbReference>
<dbReference type="SUPFAM" id="SSF52833">
    <property type="entry name" value="Thioredoxin-like"/>
    <property type="match status" value="1"/>
</dbReference>
<accession>A0A9N8EDV3</accession>
<keyword evidence="1" id="KW-0732">Signal</keyword>
<protein>
    <submittedName>
        <fullName evidence="3">Glutathione S-transferase</fullName>
    </submittedName>
</protein>
<dbReference type="SFLD" id="SFLDS00019">
    <property type="entry name" value="Glutathione_Transferase_(cytos"/>
    <property type="match status" value="1"/>
</dbReference>
<comment type="caution">
    <text evidence="3">The sequence shown here is derived from an EMBL/GenBank/DDBJ whole genome shotgun (WGS) entry which is preliminary data.</text>
</comment>